<keyword evidence="1" id="KW-0378">Hydrolase</keyword>
<dbReference type="STRING" id="157072.A0A024UF49"/>
<proteinExistence type="predicted"/>
<dbReference type="eggNOG" id="KOG0701">
    <property type="taxonomic scope" value="Eukaryota"/>
</dbReference>
<dbReference type="PROSITE" id="PS50142">
    <property type="entry name" value="RNASE_3_2"/>
    <property type="match status" value="1"/>
</dbReference>
<evidence type="ECO:0000256" key="1">
    <source>
        <dbReference type="ARBA" id="ARBA00022801"/>
    </source>
</evidence>
<evidence type="ECO:0000313" key="3">
    <source>
        <dbReference type="EMBL" id="ETW04268.1"/>
    </source>
</evidence>
<dbReference type="OrthoDB" id="67027at2759"/>
<feature type="domain" description="RNase III" evidence="2">
    <location>
        <begin position="90"/>
        <end position="230"/>
    </location>
</feature>
<gene>
    <name evidence="3" type="ORF">H310_04593</name>
</gene>
<accession>A0A024UF49</accession>
<dbReference type="GO" id="GO:0004525">
    <property type="term" value="F:ribonuclease III activity"/>
    <property type="evidence" value="ECO:0007669"/>
    <property type="project" value="InterPro"/>
</dbReference>
<dbReference type="VEuPathDB" id="FungiDB:H310_04593"/>
<dbReference type="SUPFAM" id="SSF69065">
    <property type="entry name" value="RNase III domain-like"/>
    <property type="match status" value="1"/>
</dbReference>
<name>A0A024UF49_9STRA</name>
<dbReference type="Gene3D" id="1.10.1520.10">
    <property type="entry name" value="Ribonuclease III domain"/>
    <property type="match status" value="1"/>
</dbReference>
<evidence type="ECO:0000259" key="2">
    <source>
        <dbReference type="PROSITE" id="PS50142"/>
    </source>
</evidence>
<dbReference type="CDD" id="cd00593">
    <property type="entry name" value="RIBOc"/>
    <property type="match status" value="1"/>
</dbReference>
<reference evidence="3" key="1">
    <citation type="submission" date="2013-12" db="EMBL/GenBank/DDBJ databases">
        <title>The Genome Sequence of Aphanomyces invadans NJM9701.</title>
        <authorList>
            <consortium name="The Broad Institute Genomics Platform"/>
            <person name="Russ C."/>
            <person name="Tyler B."/>
            <person name="van West P."/>
            <person name="Dieguez-Uribeondo J."/>
            <person name="Young S.K."/>
            <person name="Zeng Q."/>
            <person name="Gargeya S."/>
            <person name="Fitzgerald M."/>
            <person name="Abouelleil A."/>
            <person name="Alvarado L."/>
            <person name="Chapman S.B."/>
            <person name="Gainer-Dewar J."/>
            <person name="Goldberg J."/>
            <person name="Griggs A."/>
            <person name="Gujja S."/>
            <person name="Hansen M."/>
            <person name="Howarth C."/>
            <person name="Imamovic A."/>
            <person name="Ireland A."/>
            <person name="Larimer J."/>
            <person name="McCowan C."/>
            <person name="Murphy C."/>
            <person name="Pearson M."/>
            <person name="Poon T.W."/>
            <person name="Priest M."/>
            <person name="Roberts A."/>
            <person name="Saif S."/>
            <person name="Shea T."/>
            <person name="Sykes S."/>
            <person name="Wortman J."/>
            <person name="Nusbaum C."/>
            <person name="Birren B."/>
        </authorList>
    </citation>
    <scope>NUCLEOTIDE SEQUENCE [LARGE SCALE GENOMIC DNA]</scope>
    <source>
        <strain evidence="3">NJM9701</strain>
    </source>
</reference>
<dbReference type="SMART" id="SM00535">
    <property type="entry name" value="RIBOc"/>
    <property type="match status" value="1"/>
</dbReference>
<protein>
    <recommendedName>
        <fullName evidence="2">RNase III domain-containing protein</fullName>
    </recommendedName>
</protein>
<dbReference type="Pfam" id="PF00636">
    <property type="entry name" value="Ribonuclease_3"/>
    <property type="match status" value="1"/>
</dbReference>
<dbReference type="PANTHER" id="PTHR14950">
    <property type="entry name" value="DICER-RELATED"/>
    <property type="match status" value="1"/>
</dbReference>
<dbReference type="GO" id="GO:0006396">
    <property type="term" value="P:RNA processing"/>
    <property type="evidence" value="ECO:0007669"/>
    <property type="project" value="InterPro"/>
</dbReference>
<dbReference type="GeneID" id="20081643"/>
<dbReference type="InterPro" id="IPR000999">
    <property type="entry name" value="RNase_III_dom"/>
</dbReference>
<dbReference type="EMBL" id="KI913958">
    <property type="protein sequence ID" value="ETW04268.1"/>
    <property type="molecule type" value="Genomic_DNA"/>
</dbReference>
<organism evidence="3">
    <name type="scientific">Aphanomyces invadans</name>
    <dbReference type="NCBI Taxonomy" id="157072"/>
    <lineage>
        <taxon>Eukaryota</taxon>
        <taxon>Sar</taxon>
        <taxon>Stramenopiles</taxon>
        <taxon>Oomycota</taxon>
        <taxon>Saprolegniomycetes</taxon>
        <taxon>Saprolegniales</taxon>
        <taxon>Verrucalvaceae</taxon>
        <taxon>Aphanomyces</taxon>
    </lineage>
</organism>
<dbReference type="AlphaFoldDB" id="A0A024UF49"/>
<sequence length="335" mass="38062">MLAWRGRWQVALIPRRWRIDSRFVASKTTAPLQTKQNASLKRLVSVKDMHSNLLDTHHLVMPSTNPAWQVTSEAHFEEYANVPPDWPSKLDDLQARWNWRFDNVLHLQCALTHFSRFFPSTHQLFPANRTANRSLEWLGDSVLNTCVASYLFQSYPTVQEGQLTQLRSALVNNGVLSRVAVDLNLPSAMLFGESVVHAYHDDSAFANSMKQTLHASVVEALVGAVLLDQGLVRAIEFANTNVLPKAIEYARTTSNMWDPVSEIFRRADAEGISIRFDRTKIDNDKHLISLYIDDKKVLTQLGPSFKTITARLAERLIKSWKTLVPKKDKSTTNKP</sequence>
<dbReference type="RefSeq" id="XP_008867224.1">
    <property type="nucleotide sequence ID" value="XM_008869002.1"/>
</dbReference>
<dbReference type="PANTHER" id="PTHR14950:SF37">
    <property type="entry name" value="ENDORIBONUCLEASE DICER"/>
    <property type="match status" value="1"/>
</dbReference>
<dbReference type="InterPro" id="IPR036389">
    <property type="entry name" value="RNase_III_sf"/>
</dbReference>